<dbReference type="PRINTS" id="PR00507">
    <property type="entry name" value="N12N6MTFRASE"/>
</dbReference>
<evidence type="ECO:0000256" key="3">
    <source>
        <dbReference type="ARBA" id="ARBA00022603"/>
    </source>
</evidence>
<dbReference type="Gene3D" id="1.20.1260.30">
    <property type="match status" value="1"/>
</dbReference>
<dbReference type="EC" id="2.1.1.72" evidence="2"/>
<comment type="caution">
    <text evidence="10">The sequence shown here is derived from an EMBL/GenBank/DDBJ whole genome shotgun (WGS) entry which is preliminary data.</text>
</comment>
<dbReference type="PROSITE" id="PS00092">
    <property type="entry name" value="N6_MTASE"/>
    <property type="match status" value="1"/>
</dbReference>
<dbReference type="SUPFAM" id="SSF53335">
    <property type="entry name" value="S-adenosyl-L-methionine-dependent methyltransferases"/>
    <property type="match status" value="1"/>
</dbReference>
<keyword evidence="5" id="KW-0949">S-adenosyl-L-methionine</keyword>
<proteinExistence type="inferred from homology"/>
<gene>
    <name evidence="10" type="ORF">FC37_GL000788</name>
</gene>
<dbReference type="InterPro" id="IPR051537">
    <property type="entry name" value="DNA_Adenine_Mtase"/>
</dbReference>
<dbReference type="STRING" id="1423748.FC37_GL000788"/>
<feature type="domain" description="N6 adenine-specific DNA methyltransferase N-terminal" evidence="9">
    <location>
        <begin position="12"/>
        <end position="172"/>
    </location>
</feature>
<comment type="catalytic activity">
    <reaction evidence="7">
        <text>a 2'-deoxyadenosine in DNA + S-adenosyl-L-methionine = an N(6)-methyl-2'-deoxyadenosine in DNA + S-adenosyl-L-homocysteine + H(+)</text>
        <dbReference type="Rhea" id="RHEA:15197"/>
        <dbReference type="Rhea" id="RHEA-COMP:12418"/>
        <dbReference type="Rhea" id="RHEA-COMP:12419"/>
        <dbReference type="ChEBI" id="CHEBI:15378"/>
        <dbReference type="ChEBI" id="CHEBI:57856"/>
        <dbReference type="ChEBI" id="CHEBI:59789"/>
        <dbReference type="ChEBI" id="CHEBI:90615"/>
        <dbReference type="ChEBI" id="CHEBI:90616"/>
        <dbReference type="EC" id="2.1.1.72"/>
    </reaction>
</comment>
<keyword evidence="6" id="KW-0680">Restriction system</keyword>
<dbReference type="InterPro" id="IPR003356">
    <property type="entry name" value="DNA_methylase_A-5"/>
</dbReference>
<organism evidence="10 11">
    <name type="scientific">Lactobacillus gallinarum DSM 10532 = JCM 2011</name>
    <dbReference type="NCBI Taxonomy" id="1423748"/>
    <lineage>
        <taxon>Bacteria</taxon>
        <taxon>Bacillati</taxon>
        <taxon>Bacillota</taxon>
        <taxon>Bacilli</taxon>
        <taxon>Lactobacillales</taxon>
        <taxon>Lactobacillaceae</taxon>
        <taxon>Lactobacillus</taxon>
    </lineage>
</organism>
<dbReference type="PATRIC" id="fig|1423748.3.peg.829"/>
<dbReference type="PANTHER" id="PTHR42933:SF1">
    <property type="entry name" value="SITE-SPECIFIC DNA-METHYLTRANSFERASE (ADENINE-SPECIFIC)"/>
    <property type="match status" value="1"/>
</dbReference>
<dbReference type="EMBL" id="AZEL01000020">
    <property type="protein sequence ID" value="KRL23734.1"/>
    <property type="molecule type" value="Genomic_DNA"/>
</dbReference>
<evidence type="ECO:0000256" key="5">
    <source>
        <dbReference type="ARBA" id="ARBA00022691"/>
    </source>
</evidence>
<evidence type="ECO:0000256" key="1">
    <source>
        <dbReference type="ARBA" id="ARBA00006594"/>
    </source>
</evidence>
<dbReference type="InterPro" id="IPR022749">
    <property type="entry name" value="D12N6_MeTrfase_N"/>
</dbReference>
<dbReference type="AlphaFoldDB" id="A0A0R1NUP2"/>
<dbReference type="OrthoDB" id="9814572at2"/>
<protein>
    <recommendedName>
        <fullName evidence="2">site-specific DNA-methyltransferase (adenine-specific)</fullName>
        <ecNumber evidence="2">2.1.1.72</ecNumber>
    </recommendedName>
</protein>
<reference evidence="10 11" key="1">
    <citation type="journal article" date="2015" name="Genome Announc.">
        <title>Expanding the biotechnology potential of lactobacilli through comparative genomics of 213 strains and associated genera.</title>
        <authorList>
            <person name="Sun Z."/>
            <person name="Harris H.M."/>
            <person name="McCann A."/>
            <person name="Guo C."/>
            <person name="Argimon S."/>
            <person name="Zhang W."/>
            <person name="Yang X."/>
            <person name="Jeffery I.B."/>
            <person name="Cooney J.C."/>
            <person name="Kagawa T.F."/>
            <person name="Liu W."/>
            <person name="Song Y."/>
            <person name="Salvetti E."/>
            <person name="Wrobel A."/>
            <person name="Rasinkangas P."/>
            <person name="Parkhill J."/>
            <person name="Rea M.C."/>
            <person name="O'Sullivan O."/>
            <person name="Ritari J."/>
            <person name="Douillard F.P."/>
            <person name="Paul Ross R."/>
            <person name="Yang R."/>
            <person name="Briner A.E."/>
            <person name="Felis G.E."/>
            <person name="de Vos W.M."/>
            <person name="Barrangou R."/>
            <person name="Klaenhammer T.R."/>
            <person name="Caufield P.W."/>
            <person name="Cui Y."/>
            <person name="Zhang H."/>
            <person name="O'Toole P.W."/>
        </authorList>
    </citation>
    <scope>NUCLEOTIDE SEQUENCE [LARGE SCALE GENOMIC DNA]</scope>
    <source>
        <strain evidence="10 11">DSM 10532</strain>
    </source>
</reference>
<keyword evidence="3" id="KW-0489">Methyltransferase</keyword>
<dbReference type="PANTHER" id="PTHR42933">
    <property type="entry name" value="SLR6095 PROTEIN"/>
    <property type="match status" value="1"/>
</dbReference>
<dbReference type="Pfam" id="PF02384">
    <property type="entry name" value="N6_Mtase"/>
    <property type="match status" value="1"/>
</dbReference>
<dbReference type="Proteomes" id="UP000051311">
    <property type="component" value="Unassembled WGS sequence"/>
</dbReference>
<dbReference type="InterPro" id="IPR038333">
    <property type="entry name" value="T1MK-like_N_sf"/>
</dbReference>
<evidence type="ECO:0000313" key="11">
    <source>
        <dbReference type="Proteomes" id="UP000051311"/>
    </source>
</evidence>
<keyword evidence="4" id="KW-0808">Transferase</keyword>
<dbReference type="GO" id="GO:0003677">
    <property type="term" value="F:DNA binding"/>
    <property type="evidence" value="ECO:0007669"/>
    <property type="project" value="InterPro"/>
</dbReference>
<evidence type="ECO:0000256" key="6">
    <source>
        <dbReference type="ARBA" id="ARBA00022747"/>
    </source>
</evidence>
<dbReference type="RefSeq" id="WP_025006241.1">
    <property type="nucleotide sequence ID" value="NZ_AZEL01000020.1"/>
</dbReference>
<dbReference type="Pfam" id="PF12161">
    <property type="entry name" value="HsdM_N"/>
    <property type="match status" value="1"/>
</dbReference>
<sequence length="551" mass="62615">MSEERVLTKKELESALFSAADALRSKMDANEYKNYLLGIIFYKYLSDKMLYHVGEVLEGRRDLSLEENQKIYEENFEDEDLQEEIRETFSYTISPEHTFTYILNEINGTARTKDGKIKTFQISDLADAFNDIESTKDSDFEGLFADVQLYSPRLGTNAQKQADTIANVIKAIGDLELVNQVDNKDTLGDAYEYLISQFASESGKKAGEFYTPQEVSELLTKLTLADKNYPEEMTVYDPAMGSGSLLLNFKKYIKLANGQADKIFYYGQEINMSTYNLARMNMILHGVDSSNQELRRGDTLDADWPPVSKTMFDAVVMNPPYSLKWSANKGFLQDPRFSPYGVLAPKSKADYAFLLHGFYHLKNTGTMAIVLPHGVLFRGAAEGKIRKKLLENGSIDAVIGLPANLFYSTSIPTVIVVLKKDKTDRNVMFIDASKGFEKKKNQNKLREKDIQKILDTYEKRKDVERYAHLAKFDEIEENDFNLNIPRYVDTFVPEPPVDLKKVAADLHETNVEIEKNQRELVGMLKGLTSDDSDIMDGLDAIIKELEAELHE</sequence>
<accession>A0A0R1NUP2</accession>
<dbReference type="InterPro" id="IPR004546">
    <property type="entry name" value="Restrct_endonuc_T1M"/>
</dbReference>
<feature type="domain" description="DNA methylase adenine-specific" evidence="8">
    <location>
        <begin position="183"/>
        <end position="490"/>
    </location>
</feature>
<dbReference type="eggNOG" id="COG0286">
    <property type="taxonomic scope" value="Bacteria"/>
</dbReference>
<evidence type="ECO:0000259" key="9">
    <source>
        <dbReference type="Pfam" id="PF12161"/>
    </source>
</evidence>
<comment type="similarity">
    <text evidence="1">Belongs to the N(4)/N(6)-methyltransferase family.</text>
</comment>
<dbReference type="InterPro" id="IPR002052">
    <property type="entry name" value="DNA_methylase_N6_adenine_CS"/>
</dbReference>
<evidence type="ECO:0000259" key="8">
    <source>
        <dbReference type="Pfam" id="PF02384"/>
    </source>
</evidence>
<evidence type="ECO:0000256" key="7">
    <source>
        <dbReference type="ARBA" id="ARBA00047942"/>
    </source>
</evidence>
<evidence type="ECO:0000256" key="4">
    <source>
        <dbReference type="ARBA" id="ARBA00022679"/>
    </source>
</evidence>
<name>A0A0R1NUP2_9LACO</name>
<evidence type="ECO:0000313" key="10">
    <source>
        <dbReference type="EMBL" id="KRL23734.1"/>
    </source>
</evidence>
<dbReference type="Gene3D" id="3.40.50.150">
    <property type="entry name" value="Vaccinia Virus protein VP39"/>
    <property type="match status" value="1"/>
</dbReference>
<dbReference type="GO" id="GO:0009007">
    <property type="term" value="F:site-specific DNA-methyltransferase (adenine-specific) activity"/>
    <property type="evidence" value="ECO:0007669"/>
    <property type="project" value="UniProtKB-EC"/>
</dbReference>
<dbReference type="NCBIfam" id="TIGR00497">
    <property type="entry name" value="hsdM"/>
    <property type="match status" value="1"/>
</dbReference>
<evidence type="ECO:0000256" key="2">
    <source>
        <dbReference type="ARBA" id="ARBA00011900"/>
    </source>
</evidence>
<dbReference type="InterPro" id="IPR029063">
    <property type="entry name" value="SAM-dependent_MTases_sf"/>
</dbReference>
<dbReference type="GO" id="GO:0032259">
    <property type="term" value="P:methylation"/>
    <property type="evidence" value="ECO:0007669"/>
    <property type="project" value="UniProtKB-KW"/>
</dbReference>
<dbReference type="GO" id="GO:0008170">
    <property type="term" value="F:N-methyltransferase activity"/>
    <property type="evidence" value="ECO:0007669"/>
    <property type="project" value="InterPro"/>
</dbReference>
<dbReference type="GO" id="GO:0009307">
    <property type="term" value="P:DNA restriction-modification system"/>
    <property type="evidence" value="ECO:0007669"/>
    <property type="project" value="UniProtKB-KW"/>
</dbReference>